<sequence>MMSPGGEASQSRGGMVGQKKRQTKDKRSSSSIFINDLSDNEDDDGSLLHHAEDGEHSALHHHQHHQKRHLLMGDAQMKSSSLPPGLKSLSDYSLNIENHNNKNNHHQHTQHPHQHPSSKVSQDSLKTLQTSSASDNVLNANYSSLSSSAKPIPPSVAGAGAGTSTAAAAAAAAMVSSPKAERSSRKYRRSRDEKPRRHTDGAVHIMAAEQMDDQQEQPQQYPHHSHHHHPQSLPPAPMSLQYDDHDDADHTHRHHHQHRHHHKHQHHHQPEQFPASELQHSHHHHHQQHDLNGAGHDFHVSANAANAKRFITRSQRATSAGIINGGGGGGGQPCDSSTSACNSPIQSGRLSPTLSSSIAPTTRASPSSSLQQQQQQPDIPPHLSKSPTAAGAAVHLGKTENGFAAAIGGVNDDMTNNSGRGVSVKPPPVTKTPGVAEDNNSINTIAATTTTTPTTTTKIKKKSNALDLMNSQIPLSDENKASKTKAEATPPATTGSVSNSNPSNQTGLNTVAVVATTPAVISDKKKGEVNHQNHQHQPQPQHFTSPTSPNKQRSSISADKATPSGSEGEQNGRQMPNSCSPTNRSKKLVPSMSVSSVKQNLNEMHCTAATKATSPRSVNTNSPKSPKNKISNSATTSVECTVKVPSSPKSSPKQSAMNRQSAPPNLQVDDIDDDFMEIHDLPMDDGPMLRPRCSTMQNEAKEKRRSGSNNEAPLELSPVHRSRNSDRSPRRPEERDKSSKRKSNLNRSQNEEPIQDSDEAAARRRKRRELGMARTLVPADDAGAAVKELLTSPSKAQPGSPPKPSSRNDLSYHMELARRGLDQASNANAMANRRRAQTASPKHVKESSSPPSGSSNSKAAGPVLQKVSRRCDTVAIGELRKQRTDEVNRKLNERTRSDLAEIIKIAEIANDCSESAANAISDLTKTMNRLRTSQERDAATEEANRCSPGKHTTFHQEERIYYEPDPLEHIDQNGSELQERSKLGGILRSQRMLKARSIERESSFEPPKLSPILRRKSTDDPLSNAPHQSGNQIVSILKKKDHLSACESSSASSNASPVTFSANVMDTPSKQKRAGILKKRSSLDESRYYSRSHSPDERSIFIKSARRNSLEETAANGNMSGNCSLTQGPHGILKQSSYDSFKSDSCPSAGGAVGGGSSGESQHPHSILKKKDSTSTPSDLAQHATKHVSISQAVILAAAELSANETAENVTFGDDVSFTPSNEEYDIKPILKLETSTTEDSVRQPKPILKKKSSGDSDEHEIKPILKTSRKSSREEFEFDPFSESDSTSHGEPLVKPILKTDSPSKRRSLGPTDDDPDAERESATSPFMLKRRTRSLERQDHTPVIDLGAALNAIATSQENTDDLVASLTSSTPGANVSVADRIKSMEKFLTNQNAATAGSNSAINTSWESPLQNDPNKSEDVATAGGMAAAGAGAVKILKPSVIRRDLLKDRYKTQPVTSDEKNFFKSNDSSTLYTSPAGSAFKPAKSLEGLGFINITAHGNQSPNAPPSAFALTRSYTQPLQPLKHSLSNAAVVTSTSTPPPTAGQASTSFKARKTPTRNDSTTNQSDLTHSFTGDSGLSCDSNSEQRIFEMSGLEQDVDMIENQEPKTPSNTADVSSGGSSSGSGIVRTNSVRARANMFQQLQEKTNNGSNNGLNREERTSPRRVPRRLSPSPAANADEPRTPNNPPLNPDEEIEPSSLPVSERLRFFSSLSESHNRNSGSYTRSPPLGCIERSSSLSSYGGYFMPTTPRSSTSQSSASVTPTPMECGGSSSQQQQQHQQWPVTLAESPTILKRDLAATTSQTDGQCQSYQLQKNATIHDFSDSREVIKADIVKTSPFLQATNRVSATPAHLANADTTPTSTLTPTMKRIKLKTIGKLMLPTTFLNNDRNNNHTKENNGSSSAGSSTTTSLSEQNSVDSNDSSSQQPPKKIGKIKSPFIENCNQMQQNKVQLGSKCMKFDYRNHEGGNSTALSSVENSNDHHHHSNNVVSKYFNNSANGLSNGHHHQQEDSNTDSGKENIDTSSSTGGCMLTDSSSSATTCKTTPIGEIRRKFTRKANSSTNTQSLNTSGPAGTRTQLTPKSASFTGPHSSSPQIDSKYAKYFGMSSSSSKTPTSANGTAPPALPKQPPPQSNQLNNKSADANGPSIEIRFSSPPAATNEAINHHVNLWQSRSAGSSRRLKRSLTSNLAELKQFEEIVVTERELKQAAKEFDNLLCGESVLQQPTMVVELEKIFSSIV</sequence>
<evidence type="ECO:0008006" key="3">
    <source>
        <dbReference type="Google" id="ProtNLM"/>
    </source>
</evidence>
<dbReference type="VEuPathDB" id="VectorBase:MDOMA2_013916"/>
<feature type="region of interest" description="Disordered" evidence="1">
    <location>
        <begin position="1607"/>
        <end position="1630"/>
    </location>
</feature>
<accession>T1PD81</accession>
<organism evidence="2">
    <name type="scientific">Musca domestica</name>
    <name type="common">House fly</name>
    <dbReference type="NCBI Taxonomy" id="7370"/>
    <lineage>
        <taxon>Eukaryota</taxon>
        <taxon>Metazoa</taxon>
        <taxon>Ecdysozoa</taxon>
        <taxon>Arthropoda</taxon>
        <taxon>Hexapoda</taxon>
        <taxon>Insecta</taxon>
        <taxon>Pterygota</taxon>
        <taxon>Neoptera</taxon>
        <taxon>Endopterygota</taxon>
        <taxon>Diptera</taxon>
        <taxon>Brachycera</taxon>
        <taxon>Muscomorpha</taxon>
        <taxon>Muscoidea</taxon>
        <taxon>Muscidae</taxon>
        <taxon>Musca</taxon>
    </lineage>
</organism>
<dbReference type="VEuPathDB" id="VectorBase:MDOA015057"/>
<feature type="compositionally biased region" description="Low complexity" evidence="1">
    <location>
        <begin position="1536"/>
        <end position="1552"/>
    </location>
</feature>
<feature type="region of interest" description="Disordered" evidence="1">
    <location>
        <begin position="417"/>
        <end position="438"/>
    </location>
</feature>
<feature type="compositionally biased region" description="Basic and acidic residues" evidence="1">
    <location>
        <begin position="1253"/>
        <end position="1264"/>
    </location>
</feature>
<feature type="compositionally biased region" description="Basic and acidic residues" evidence="1">
    <location>
        <begin position="179"/>
        <end position="201"/>
    </location>
</feature>
<feature type="compositionally biased region" description="Polar residues" evidence="1">
    <location>
        <begin position="2073"/>
        <end position="2098"/>
    </location>
</feature>
<feature type="region of interest" description="Disordered" evidence="1">
    <location>
        <begin position="1"/>
        <end position="126"/>
    </location>
</feature>
<feature type="compositionally biased region" description="Polar residues" evidence="1">
    <location>
        <begin position="1561"/>
        <end position="1585"/>
    </location>
</feature>
<feature type="region of interest" description="Disordered" evidence="1">
    <location>
        <begin position="935"/>
        <end position="955"/>
    </location>
</feature>
<feature type="region of interest" description="Disordered" evidence="1">
    <location>
        <begin position="1886"/>
        <end position="1936"/>
    </location>
</feature>
<feature type="compositionally biased region" description="Polar residues" evidence="1">
    <location>
        <begin position="1397"/>
        <end position="1417"/>
    </location>
</feature>
<feature type="region of interest" description="Disordered" evidence="1">
    <location>
        <begin position="996"/>
        <end position="1030"/>
    </location>
</feature>
<feature type="compositionally biased region" description="Low complexity" evidence="1">
    <location>
        <begin position="1903"/>
        <end position="1929"/>
    </location>
</feature>
<feature type="region of interest" description="Disordered" evidence="1">
    <location>
        <begin position="1995"/>
        <end position="2149"/>
    </location>
</feature>
<feature type="compositionally biased region" description="Basic residues" evidence="1">
    <location>
        <begin position="59"/>
        <end position="70"/>
    </location>
</feature>
<feature type="region of interest" description="Disordered" evidence="1">
    <location>
        <begin position="525"/>
        <end position="779"/>
    </location>
</feature>
<feature type="compositionally biased region" description="Low complexity" evidence="1">
    <location>
        <begin position="619"/>
        <end position="633"/>
    </location>
</feature>
<feature type="compositionally biased region" description="Basic and acidic residues" evidence="1">
    <location>
        <begin position="46"/>
        <end position="58"/>
    </location>
</feature>
<feature type="region of interest" description="Disordered" evidence="1">
    <location>
        <begin position="174"/>
        <end position="297"/>
    </location>
</feature>
<feature type="region of interest" description="Disordered" evidence="1">
    <location>
        <begin position="470"/>
        <end position="507"/>
    </location>
</feature>
<evidence type="ECO:0000313" key="2">
    <source>
        <dbReference type="EMBL" id="AFP60704.1"/>
    </source>
</evidence>
<feature type="compositionally biased region" description="Basic and acidic residues" evidence="1">
    <location>
        <begin position="477"/>
        <end position="486"/>
    </location>
</feature>
<feature type="compositionally biased region" description="Basic residues" evidence="1">
    <location>
        <begin position="102"/>
        <end position="116"/>
    </location>
</feature>
<feature type="compositionally biased region" description="Polar residues" evidence="1">
    <location>
        <begin position="1646"/>
        <end position="1657"/>
    </location>
</feature>
<feature type="region of interest" description="Disordered" evidence="1">
    <location>
        <begin position="1536"/>
        <end position="1585"/>
    </location>
</feature>
<feature type="compositionally biased region" description="Polar residues" evidence="1">
    <location>
        <begin position="1995"/>
        <end position="2004"/>
    </location>
</feature>
<feature type="region of interest" description="Disordered" evidence="1">
    <location>
        <begin position="321"/>
        <end position="390"/>
    </location>
</feature>
<feature type="region of interest" description="Disordered" evidence="1">
    <location>
        <begin position="830"/>
        <end position="866"/>
    </location>
</feature>
<feature type="compositionally biased region" description="Basic residues" evidence="1">
    <location>
        <begin position="251"/>
        <end position="267"/>
    </location>
</feature>
<feature type="compositionally biased region" description="Low complexity" evidence="1">
    <location>
        <begin position="642"/>
        <end position="653"/>
    </location>
</feature>
<feature type="compositionally biased region" description="Basic residues" evidence="1">
    <location>
        <begin position="1070"/>
        <end position="1080"/>
    </location>
</feature>
<protein>
    <recommendedName>
        <fullName evidence="3">HP domain-containing protein</fullName>
    </recommendedName>
</protein>
<feature type="compositionally biased region" description="Basic and acidic residues" evidence="1">
    <location>
        <begin position="1081"/>
        <end position="1096"/>
    </location>
</feature>
<feature type="region of interest" description="Disordered" evidence="1">
    <location>
        <begin position="1745"/>
        <end position="1785"/>
    </location>
</feature>
<feature type="compositionally biased region" description="Low complexity" evidence="1">
    <location>
        <begin position="532"/>
        <end position="542"/>
    </location>
</feature>
<feature type="compositionally biased region" description="Basic and acidic residues" evidence="1">
    <location>
        <begin position="723"/>
        <end position="737"/>
    </location>
</feature>
<feature type="compositionally biased region" description="Gly residues" evidence="1">
    <location>
        <begin position="323"/>
        <end position="332"/>
    </location>
</feature>
<feature type="compositionally biased region" description="Polar residues" evidence="1">
    <location>
        <begin position="654"/>
        <end position="664"/>
    </location>
</feature>
<proteinExistence type="evidence at transcript level"/>
<feature type="compositionally biased region" description="Polar residues" evidence="1">
    <location>
        <begin position="1609"/>
        <end position="1618"/>
    </location>
</feature>
<feature type="compositionally biased region" description="Polar residues" evidence="1">
    <location>
        <begin position="334"/>
        <end position="364"/>
    </location>
</feature>
<feature type="compositionally biased region" description="Low complexity" evidence="1">
    <location>
        <begin position="1749"/>
        <end position="1783"/>
    </location>
</feature>
<feature type="compositionally biased region" description="Basic and acidic residues" evidence="1">
    <location>
        <begin position="935"/>
        <end position="944"/>
    </location>
</feature>
<feature type="compositionally biased region" description="Low complexity" evidence="1">
    <location>
        <begin position="365"/>
        <end position="377"/>
    </location>
</feature>
<feature type="compositionally biased region" description="Polar residues" evidence="1">
    <location>
        <begin position="117"/>
        <end position="126"/>
    </location>
</feature>
<dbReference type="EMBL" id="KA646075">
    <property type="protein sequence ID" value="AFP60704.1"/>
    <property type="molecule type" value="mRNA"/>
</dbReference>
<feature type="compositionally biased region" description="Polar residues" evidence="1">
    <location>
        <begin position="592"/>
        <end position="602"/>
    </location>
</feature>
<feature type="region of interest" description="Disordered" evidence="1">
    <location>
        <begin position="1971"/>
        <end position="1990"/>
    </location>
</feature>
<feature type="compositionally biased region" description="Pro residues" evidence="1">
    <location>
        <begin position="2125"/>
        <end position="2134"/>
    </location>
</feature>
<name>T1PD81_MUSDO</name>
<feature type="region of interest" description="Disordered" evidence="1">
    <location>
        <begin position="1397"/>
        <end position="1423"/>
    </location>
</feature>
<feature type="region of interest" description="Disordered" evidence="1">
    <location>
        <begin position="1646"/>
        <end position="1700"/>
    </location>
</feature>
<feature type="compositionally biased region" description="Low complexity" evidence="1">
    <location>
        <begin position="847"/>
        <end position="857"/>
    </location>
</feature>
<feature type="compositionally biased region" description="Low complexity" evidence="1">
    <location>
        <begin position="2061"/>
        <end position="2072"/>
    </location>
</feature>
<feature type="compositionally biased region" description="Polar residues" evidence="1">
    <location>
        <begin position="495"/>
        <end position="507"/>
    </location>
</feature>
<feature type="compositionally biased region" description="Polar residues" evidence="1">
    <location>
        <begin position="2024"/>
        <end position="2046"/>
    </location>
</feature>
<reference evidence="2" key="1">
    <citation type="submission" date="2012-08" db="EMBL/GenBank/DDBJ databases">
        <title>Transcriptome of adult Musca domestica launches a platform for comparative house fly gene expression and characterization of differential gene expression among resistant and susceptible house flies.</title>
        <authorList>
            <person name="Liu N."/>
            <person name="Zhang L."/>
            <person name="Li M."/>
            <person name="Reid W."/>
        </authorList>
    </citation>
    <scope>NUCLEOTIDE SEQUENCE</scope>
    <source>
        <strain evidence="2">ALHF</strain>
        <tissue evidence="2">Whole body</tissue>
    </source>
</reference>
<feature type="compositionally biased region" description="Low complexity" evidence="1">
    <location>
        <begin position="1619"/>
        <end position="1628"/>
    </location>
</feature>
<feature type="compositionally biased region" description="Polar residues" evidence="1">
    <location>
        <begin position="543"/>
        <end position="583"/>
    </location>
</feature>
<feature type="region of interest" description="Disordered" evidence="1">
    <location>
        <begin position="1070"/>
        <end position="1096"/>
    </location>
</feature>
<evidence type="ECO:0000256" key="1">
    <source>
        <dbReference type="SAM" id="MobiDB-lite"/>
    </source>
</evidence>
<dbReference type="VEuPathDB" id="VectorBase:MDOA013165"/>
<feature type="region of interest" description="Disordered" evidence="1">
    <location>
        <begin position="1236"/>
        <end position="1338"/>
    </location>
</feature>
<feature type="region of interest" description="Disordered" evidence="1">
    <location>
        <begin position="1144"/>
        <end position="1184"/>
    </location>
</feature>
<feature type="compositionally biased region" description="Low complexity" evidence="1">
    <location>
        <begin position="78"/>
        <end position="90"/>
    </location>
</feature>